<name>A0A5C3N503_9AGAM</name>
<organism evidence="1 2">
    <name type="scientific">Heliocybe sulcata</name>
    <dbReference type="NCBI Taxonomy" id="5364"/>
    <lineage>
        <taxon>Eukaryota</taxon>
        <taxon>Fungi</taxon>
        <taxon>Dikarya</taxon>
        <taxon>Basidiomycota</taxon>
        <taxon>Agaricomycotina</taxon>
        <taxon>Agaricomycetes</taxon>
        <taxon>Gloeophyllales</taxon>
        <taxon>Gloeophyllaceae</taxon>
        <taxon>Heliocybe</taxon>
    </lineage>
</organism>
<protein>
    <recommendedName>
        <fullName evidence="3">F-box domain-containing protein</fullName>
    </recommendedName>
</protein>
<evidence type="ECO:0000313" key="2">
    <source>
        <dbReference type="Proteomes" id="UP000305948"/>
    </source>
</evidence>
<sequence>MPLPFEASRLVVGYVGNRSDICTLCRVSRGFQVAAERALYNTLDLRDPTQAVTICQTLASQIRLSTLVEALTIIAREDSDPLPIHYWQRVSQALKRTHRLRFLNIYIDDGLPKSQAWILRGSAFQISTFHCDLDWDAELIDFLNNQHALRDLYILDYNDQVSTGRSEALLHPNSLLQLSVLECTYTEAANLLAPGRPITHLKTCLSSTQTSRKRTEIALLISQVANTSRPLKALDLGDPAADEEFSVDLLRLLVNSSILNLRYLGTLVLPIDGRQRVIFYSLLHRMRRLDCVELDISQWEPEPTSDAALRALAGELRIYCSSISRIVFVCDFERYLVRIVEGHRAIDEETTTELLWREA</sequence>
<dbReference type="AlphaFoldDB" id="A0A5C3N503"/>
<dbReference type="OrthoDB" id="3188866at2759"/>
<keyword evidence="2" id="KW-1185">Reference proteome</keyword>
<gene>
    <name evidence="1" type="ORF">OE88DRAFT_512158</name>
</gene>
<evidence type="ECO:0008006" key="3">
    <source>
        <dbReference type="Google" id="ProtNLM"/>
    </source>
</evidence>
<proteinExistence type="predicted"/>
<reference evidence="1 2" key="1">
    <citation type="journal article" date="2019" name="Nat. Ecol. Evol.">
        <title>Megaphylogeny resolves global patterns of mushroom evolution.</title>
        <authorList>
            <person name="Varga T."/>
            <person name="Krizsan K."/>
            <person name="Foldi C."/>
            <person name="Dima B."/>
            <person name="Sanchez-Garcia M."/>
            <person name="Sanchez-Ramirez S."/>
            <person name="Szollosi G.J."/>
            <person name="Szarkandi J.G."/>
            <person name="Papp V."/>
            <person name="Albert L."/>
            <person name="Andreopoulos W."/>
            <person name="Angelini C."/>
            <person name="Antonin V."/>
            <person name="Barry K.W."/>
            <person name="Bougher N.L."/>
            <person name="Buchanan P."/>
            <person name="Buyck B."/>
            <person name="Bense V."/>
            <person name="Catcheside P."/>
            <person name="Chovatia M."/>
            <person name="Cooper J."/>
            <person name="Damon W."/>
            <person name="Desjardin D."/>
            <person name="Finy P."/>
            <person name="Geml J."/>
            <person name="Haridas S."/>
            <person name="Hughes K."/>
            <person name="Justo A."/>
            <person name="Karasinski D."/>
            <person name="Kautmanova I."/>
            <person name="Kiss B."/>
            <person name="Kocsube S."/>
            <person name="Kotiranta H."/>
            <person name="LaButti K.M."/>
            <person name="Lechner B.E."/>
            <person name="Liimatainen K."/>
            <person name="Lipzen A."/>
            <person name="Lukacs Z."/>
            <person name="Mihaltcheva S."/>
            <person name="Morgado L.N."/>
            <person name="Niskanen T."/>
            <person name="Noordeloos M.E."/>
            <person name="Ohm R.A."/>
            <person name="Ortiz-Santana B."/>
            <person name="Ovrebo C."/>
            <person name="Racz N."/>
            <person name="Riley R."/>
            <person name="Savchenko A."/>
            <person name="Shiryaev A."/>
            <person name="Soop K."/>
            <person name="Spirin V."/>
            <person name="Szebenyi C."/>
            <person name="Tomsovsky M."/>
            <person name="Tulloss R.E."/>
            <person name="Uehling J."/>
            <person name="Grigoriev I.V."/>
            <person name="Vagvolgyi C."/>
            <person name="Papp T."/>
            <person name="Martin F.M."/>
            <person name="Miettinen O."/>
            <person name="Hibbett D.S."/>
            <person name="Nagy L.G."/>
        </authorList>
    </citation>
    <scope>NUCLEOTIDE SEQUENCE [LARGE SCALE GENOMIC DNA]</scope>
    <source>
        <strain evidence="1 2">OMC1185</strain>
    </source>
</reference>
<dbReference type="EMBL" id="ML213518">
    <property type="protein sequence ID" value="TFK48841.1"/>
    <property type="molecule type" value="Genomic_DNA"/>
</dbReference>
<evidence type="ECO:0000313" key="1">
    <source>
        <dbReference type="EMBL" id="TFK48841.1"/>
    </source>
</evidence>
<accession>A0A5C3N503</accession>
<dbReference type="Proteomes" id="UP000305948">
    <property type="component" value="Unassembled WGS sequence"/>
</dbReference>
<dbReference type="STRING" id="5364.A0A5C3N503"/>